<reference evidence="5" key="1">
    <citation type="submission" date="2023-07" db="EMBL/GenBank/DDBJ databases">
        <authorList>
            <person name="Colorado M.A."/>
            <person name="Villamil L.M."/>
            <person name="Melo J.F."/>
            <person name="Rodriguez J.A."/>
            <person name="Ruiz R.Y."/>
        </authorList>
    </citation>
    <scope>NUCLEOTIDE SEQUENCE [LARGE SCALE GENOMIC DNA]</scope>
    <source>
        <strain evidence="5">C33</strain>
    </source>
</reference>
<dbReference type="RefSeq" id="WP_320314620.1">
    <property type="nucleotide sequence ID" value="NZ_JAVIKH010000027.1"/>
</dbReference>
<keyword evidence="2 4" id="KW-0456">Lyase</keyword>
<dbReference type="PANTHER" id="PTHR43661:SF3">
    <property type="entry name" value="D-XYLONATE DEHYDRATASE YAGF-RELATED"/>
    <property type="match status" value="1"/>
</dbReference>
<dbReference type="InterPro" id="IPR037237">
    <property type="entry name" value="IlvD/EDD_N"/>
</dbReference>
<dbReference type="EC" id="4.2.1.9" evidence="4"/>
<protein>
    <submittedName>
        <fullName evidence="4">Dihydroxy-acid dehydratase</fullName>
        <ecNumber evidence="4">4.2.1.9</ecNumber>
    </submittedName>
</protein>
<dbReference type="SUPFAM" id="SSF143975">
    <property type="entry name" value="IlvD/EDD N-terminal domain-like"/>
    <property type="match status" value="1"/>
</dbReference>
<evidence type="ECO:0000313" key="5">
    <source>
        <dbReference type="Proteomes" id="UP001279681"/>
    </source>
</evidence>
<comment type="similarity">
    <text evidence="1">Belongs to the IlvD/Edd family.</text>
</comment>
<dbReference type="Pfam" id="PF00920">
    <property type="entry name" value="ILVD_EDD_N"/>
    <property type="match status" value="1"/>
</dbReference>
<comment type="caution">
    <text evidence="4">The sequence shown here is derived from an EMBL/GenBank/DDBJ whole genome shotgun (WGS) entry which is preliminary data.</text>
</comment>
<evidence type="ECO:0000259" key="3">
    <source>
        <dbReference type="Pfam" id="PF00920"/>
    </source>
</evidence>
<dbReference type="InterPro" id="IPR020558">
    <property type="entry name" value="DiOHA_6PGluconate_deHydtase_CS"/>
</dbReference>
<feature type="domain" description="Dihydroxy-acid/6-phosphogluconate dehydratase N-terminal" evidence="3">
    <location>
        <begin position="34"/>
        <end position="349"/>
    </location>
</feature>
<dbReference type="PANTHER" id="PTHR43661">
    <property type="entry name" value="D-XYLONATE DEHYDRATASE"/>
    <property type="match status" value="1"/>
</dbReference>
<keyword evidence="5" id="KW-1185">Reference proteome</keyword>
<dbReference type="Proteomes" id="UP001279681">
    <property type="component" value="Unassembled WGS sequence"/>
</dbReference>
<dbReference type="PROSITE" id="PS00886">
    <property type="entry name" value="ILVD_EDD_1"/>
    <property type="match status" value="1"/>
</dbReference>
<gene>
    <name evidence="4" type="ORF">RFV38_12315</name>
</gene>
<evidence type="ECO:0000256" key="2">
    <source>
        <dbReference type="ARBA" id="ARBA00023239"/>
    </source>
</evidence>
<evidence type="ECO:0000313" key="4">
    <source>
        <dbReference type="EMBL" id="MDX8337268.1"/>
    </source>
</evidence>
<dbReference type="EMBL" id="JAVIKH010000027">
    <property type="protein sequence ID" value="MDX8337268.1"/>
    <property type="molecule type" value="Genomic_DNA"/>
</dbReference>
<accession>A0ABU4WFM1</accession>
<dbReference type="InterPro" id="IPR000581">
    <property type="entry name" value="ILV_EDD_N"/>
</dbReference>
<sequence>METKTFNKIFSGDEGALKRALYKSMGFTDSQLKKPLIGIANSFTSGTPGHYNLNEISKKVKEGIIAAGGTPIEFGTIAPCDGIAEGHIGMKYILPAREIIASSIEIMGRAHNFDGIVLLGSCDKIVPAMLIGAARLKIPAVFVNGGPMYPAYYNNKDWDGNIITEAIGWKKQRLITEEEFKNIEEIAEPCIGSCSMMGTANTMCCLGEVLGLSIPGSAMIPAVEAKRFRIAVESGEAIVELIKNKIKFEDILTKDSFDNALKFLLAMGGSTNAILHLQSIYKEYFDENLTLEYISEISKSIPTIASIYPASEYDVIDFYRDGGVLSILKELESNLNLNCKNILNKTLKNILEGLGSFFPKKVTFSSSKSIESRDI</sequence>
<organism evidence="4 5">
    <name type="scientific">Candidatus Cetobacterium colombiensis</name>
    <dbReference type="NCBI Taxonomy" id="3073100"/>
    <lineage>
        <taxon>Bacteria</taxon>
        <taxon>Fusobacteriati</taxon>
        <taxon>Fusobacteriota</taxon>
        <taxon>Fusobacteriia</taxon>
        <taxon>Fusobacteriales</taxon>
        <taxon>Fusobacteriaceae</taxon>
        <taxon>Cetobacterium</taxon>
    </lineage>
</organism>
<proteinExistence type="inferred from homology"/>
<name>A0ABU4WFM1_9FUSO</name>
<dbReference type="GO" id="GO:0004160">
    <property type="term" value="F:dihydroxy-acid dehydratase activity"/>
    <property type="evidence" value="ECO:0007669"/>
    <property type="project" value="UniProtKB-EC"/>
</dbReference>
<evidence type="ECO:0000256" key="1">
    <source>
        <dbReference type="ARBA" id="ARBA00006486"/>
    </source>
</evidence>